<name>A0ABQ4FHN5_9ACTN</name>
<evidence type="ECO:0000313" key="9">
    <source>
        <dbReference type="Proteomes" id="UP000651728"/>
    </source>
</evidence>
<evidence type="ECO:0000259" key="7">
    <source>
        <dbReference type="Pfam" id="PF08386"/>
    </source>
</evidence>
<evidence type="ECO:0000259" key="6">
    <source>
        <dbReference type="Pfam" id="PF00561"/>
    </source>
</evidence>
<feature type="compositionally biased region" description="Polar residues" evidence="4">
    <location>
        <begin position="92"/>
        <end position="104"/>
    </location>
</feature>
<evidence type="ECO:0000256" key="5">
    <source>
        <dbReference type="SAM" id="SignalP"/>
    </source>
</evidence>
<feature type="region of interest" description="Disordered" evidence="4">
    <location>
        <begin position="557"/>
        <end position="598"/>
    </location>
</feature>
<dbReference type="InterPro" id="IPR051601">
    <property type="entry name" value="Serine_prot/Carboxylest_S33"/>
</dbReference>
<organism evidence="8 9">
    <name type="scientific">Microbispora amethystogenes</name>
    <dbReference type="NCBI Taxonomy" id="1427754"/>
    <lineage>
        <taxon>Bacteria</taxon>
        <taxon>Bacillati</taxon>
        <taxon>Actinomycetota</taxon>
        <taxon>Actinomycetes</taxon>
        <taxon>Streptosporangiales</taxon>
        <taxon>Streptosporangiaceae</taxon>
        <taxon>Microbispora</taxon>
    </lineage>
</organism>
<dbReference type="SUPFAM" id="SSF53474">
    <property type="entry name" value="alpha/beta-Hydrolases"/>
    <property type="match status" value="1"/>
</dbReference>
<dbReference type="EMBL" id="BOOB01000034">
    <property type="protein sequence ID" value="GIH34283.1"/>
    <property type="molecule type" value="Genomic_DNA"/>
</dbReference>
<proteinExistence type="inferred from homology"/>
<reference evidence="8 9" key="1">
    <citation type="submission" date="2021-01" db="EMBL/GenBank/DDBJ databases">
        <title>Whole genome shotgun sequence of Microbispora amethystogenes NBRC 101907.</title>
        <authorList>
            <person name="Komaki H."/>
            <person name="Tamura T."/>
        </authorList>
    </citation>
    <scope>NUCLEOTIDE SEQUENCE [LARGE SCALE GENOMIC DNA]</scope>
    <source>
        <strain evidence="8 9">NBRC 101907</strain>
    </source>
</reference>
<dbReference type="InterPro" id="IPR000073">
    <property type="entry name" value="AB_hydrolase_1"/>
</dbReference>
<feature type="compositionally biased region" description="Low complexity" evidence="4">
    <location>
        <begin position="23"/>
        <end position="47"/>
    </location>
</feature>
<feature type="signal peptide" evidence="5">
    <location>
        <begin position="1"/>
        <end position="26"/>
    </location>
</feature>
<protein>
    <submittedName>
        <fullName evidence="8">Peptidase</fullName>
    </submittedName>
</protein>
<keyword evidence="3" id="KW-0378">Hydrolase</keyword>
<evidence type="ECO:0000256" key="4">
    <source>
        <dbReference type="SAM" id="MobiDB-lite"/>
    </source>
</evidence>
<comment type="caution">
    <text evidence="8">The sequence shown here is derived from an EMBL/GenBank/DDBJ whole genome shotgun (WGS) entry which is preliminary data.</text>
</comment>
<keyword evidence="9" id="KW-1185">Reference proteome</keyword>
<comment type="similarity">
    <text evidence="1">Belongs to the peptidase S33 family.</text>
</comment>
<feature type="region of interest" description="Disordered" evidence="4">
    <location>
        <begin position="23"/>
        <end position="117"/>
    </location>
</feature>
<dbReference type="PANTHER" id="PTHR43248:SF29">
    <property type="entry name" value="TRIPEPTIDYL AMINOPEPTIDASE"/>
    <property type="match status" value="1"/>
</dbReference>
<keyword evidence="2 5" id="KW-0732">Signal</keyword>
<evidence type="ECO:0000313" key="8">
    <source>
        <dbReference type="EMBL" id="GIH34283.1"/>
    </source>
</evidence>
<dbReference type="InterPro" id="IPR029058">
    <property type="entry name" value="AB_hydrolase_fold"/>
</dbReference>
<dbReference type="Proteomes" id="UP000651728">
    <property type="component" value="Unassembled WGS sequence"/>
</dbReference>
<dbReference type="RefSeq" id="WP_239101511.1">
    <property type="nucleotide sequence ID" value="NZ_BAABEJ010000017.1"/>
</dbReference>
<evidence type="ECO:0000256" key="2">
    <source>
        <dbReference type="ARBA" id="ARBA00022729"/>
    </source>
</evidence>
<feature type="domain" description="AB hydrolase-1" evidence="6">
    <location>
        <begin position="160"/>
        <end position="337"/>
    </location>
</feature>
<evidence type="ECO:0000256" key="1">
    <source>
        <dbReference type="ARBA" id="ARBA00010088"/>
    </source>
</evidence>
<dbReference type="PANTHER" id="PTHR43248">
    <property type="entry name" value="2-SUCCINYL-6-HYDROXY-2,4-CYCLOHEXADIENE-1-CARBOXYLATE SYNTHASE"/>
    <property type="match status" value="1"/>
</dbReference>
<dbReference type="Gene3D" id="3.40.50.1820">
    <property type="entry name" value="alpha/beta hydrolase"/>
    <property type="match status" value="1"/>
</dbReference>
<feature type="domain" description="Peptidase S33 tripeptidyl aminopeptidase-like C-terminal" evidence="7">
    <location>
        <begin position="466"/>
        <end position="558"/>
    </location>
</feature>
<evidence type="ECO:0000256" key="3">
    <source>
        <dbReference type="ARBA" id="ARBA00022801"/>
    </source>
</evidence>
<dbReference type="Pfam" id="PF08386">
    <property type="entry name" value="Abhydrolase_4"/>
    <property type="match status" value="1"/>
</dbReference>
<accession>A0ABQ4FHN5</accession>
<feature type="chain" id="PRO_5045677417" evidence="5">
    <location>
        <begin position="27"/>
        <end position="598"/>
    </location>
</feature>
<gene>
    <name evidence="8" type="ORF">Mam01_44470</name>
</gene>
<feature type="compositionally biased region" description="Low complexity" evidence="4">
    <location>
        <begin position="576"/>
        <end position="598"/>
    </location>
</feature>
<dbReference type="InterPro" id="IPR013595">
    <property type="entry name" value="Pept_S33_TAP-like_C"/>
</dbReference>
<sequence>MKRVVGVVAGVAALVAGLAVPGGAAASGEAGAQGAEAQGAEARGAASWSPVGPSSGARAGDRTAPWTPATSRRRPWGPPQRPLEWRPCPSEGPSQDLQGDTSSGGLPGSAAPRTVRREPVKECATLDVPLDYSEPYGQRISLALNRFRGTVSRDANHLGVLLVNPGGPGGEGLSLAGYVAARLPADVAARFDVVGFAPRGVAPSRPALSCVDPARFFAAPRPDNVPRGDADEHVLADRARQYAEGCGNRWAWFLPYLTSENNARDMDAIRAALGEDKISYLGYSYGTYLGAVYATLFPRRVRRLVLDSVVDPEGVWYGANIAQDRSFDRRHRDFLAWLAGHDDVYRLGASEAAVSYAWYAMRARLRDRPAGGLVGPSELDDVFSNGAYTDRLWPYLGAAFSAYVHRGDPSILVKLFHSEAEIDAEKENAYAVYLGVECRDAPWPRSWARWHDDTRRLHAEAPFMAWPNAVYNAPCAFWPEKGGTPVKVAGSAQLPPILLIQAQRDAATPYDGALRMRRRFPTARLVTSAGGNHGVSLAGNACVDRYLAAYLRDASAPPQRRGARGAGASCPADPSPRAAPVNLAAAPGAAAHESAVRR</sequence>
<dbReference type="Pfam" id="PF00561">
    <property type="entry name" value="Abhydrolase_1"/>
    <property type="match status" value="1"/>
</dbReference>